<accession>A0A2A2IEY1</accession>
<evidence type="ECO:0000259" key="3">
    <source>
        <dbReference type="PROSITE" id="PS51677"/>
    </source>
</evidence>
<keyword evidence="2" id="KW-0732">Signal</keyword>
<dbReference type="InterPro" id="IPR050248">
    <property type="entry name" value="Polysacc_deacetylase_ArnD"/>
</dbReference>
<feature type="region of interest" description="Disordered" evidence="1">
    <location>
        <begin position="24"/>
        <end position="73"/>
    </location>
</feature>
<dbReference type="PROSITE" id="PS51677">
    <property type="entry name" value="NODB"/>
    <property type="match status" value="1"/>
</dbReference>
<dbReference type="InterPro" id="IPR011330">
    <property type="entry name" value="Glyco_hydro/deAcase_b/a-brl"/>
</dbReference>
<comment type="caution">
    <text evidence="4">The sequence shown here is derived from an EMBL/GenBank/DDBJ whole genome shotgun (WGS) entry which is preliminary data.</text>
</comment>
<feature type="compositionally biased region" description="Acidic residues" evidence="1">
    <location>
        <begin position="39"/>
        <end position="63"/>
    </location>
</feature>
<dbReference type="InterPro" id="IPR002509">
    <property type="entry name" value="NODB_dom"/>
</dbReference>
<dbReference type="CDD" id="cd10917">
    <property type="entry name" value="CE4_NodB_like_6s_7s"/>
    <property type="match status" value="1"/>
</dbReference>
<dbReference type="SUPFAM" id="SSF88713">
    <property type="entry name" value="Glycoside hydrolase/deacetylase"/>
    <property type="match status" value="1"/>
</dbReference>
<evidence type="ECO:0000256" key="1">
    <source>
        <dbReference type="SAM" id="MobiDB-lite"/>
    </source>
</evidence>
<feature type="signal peptide" evidence="2">
    <location>
        <begin position="1"/>
        <end position="17"/>
    </location>
</feature>
<sequence length="281" mass="32197">MKQIVRVLFLSLLIVLAACNSDEPVSNESAENKEGHQEEEQEQETDIADEKTEVEEVEDEENEMDSKEKESEPLYKVSDNWSIVPIDEGTDEKVILLTIDDAPDQYAVEMAKTLKELDVNAIFFVNGHFLDTPEEEAKLKEIHDMGFIIGNHTYSHPLLSDISDEEQKEEIVELNNRVEEIIGERPKFFRAPHGVNTDFSKQIVEEEGMKLMNWSFGYDWEEQYRTKEALTDIMVNTELLGNGSNLLMHDREWTAAALESIVTGLQNKGYENVDPNLIQTK</sequence>
<protein>
    <submittedName>
        <fullName evidence="4">Polysaccharide deacetylase</fullName>
    </submittedName>
</protein>
<feature type="compositionally biased region" description="Basic and acidic residues" evidence="1">
    <location>
        <begin position="64"/>
        <end position="73"/>
    </location>
</feature>
<organism evidence="4 5">
    <name type="scientific">Virgibacillus profundi</name>
    <dbReference type="NCBI Taxonomy" id="2024555"/>
    <lineage>
        <taxon>Bacteria</taxon>
        <taxon>Bacillati</taxon>
        <taxon>Bacillota</taxon>
        <taxon>Bacilli</taxon>
        <taxon>Bacillales</taxon>
        <taxon>Bacillaceae</taxon>
        <taxon>Virgibacillus</taxon>
    </lineage>
</organism>
<dbReference type="RefSeq" id="WP_095655062.1">
    <property type="nucleotide sequence ID" value="NZ_NPOA01000005.1"/>
</dbReference>
<dbReference type="GO" id="GO:0016810">
    <property type="term" value="F:hydrolase activity, acting on carbon-nitrogen (but not peptide) bonds"/>
    <property type="evidence" value="ECO:0007669"/>
    <property type="project" value="InterPro"/>
</dbReference>
<dbReference type="PANTHER" id="PTHR10587">
    <property type="entry name" value="GLYCOSYL TRANSFERASE-RELATED"/>
    <property type="match status" value="1"/>
</dbReference>
<dbReference type="GO" id="GO:0005975">
    <property type="term" value="P:carbohydrate metabolic process"/>
    <property type="evidence" value="ECO:0007669"/>
    <property type="project" value="InterPro"/>
</dbReference>
<reference evidence="4 5" key="1">
    <citation type="submission" date="2017-08" db="EMBL/GenBank/DDBJ databases">
        <title>Virgibacillus indicus sp. nov. and Virgibacillus profoundi sp. nov, two moderately halophilic bacteria isolated from marine sediment by using the Microfluidic Streak Plate.</title>
        <authorList>
            <person name="Xu B."/>
            <person name="Hu B."/>
            <person name="Wang J."/>
            <person name="Zhu Y."/>
            <person name="Huang L."/>
            <person name="Du W."/>
            <person name="Huang Y."/>
        </authorList>
    </citation>
    <scope>NUCLEOTIDE SEQUENCE [LARGE SCALE GENOMIC DNA]</scope>
    <source>
        <strain evidence="4 5">IO3-P3-H5</strain>
    </source>
</reference>
<evidence type="ECO:0000256" key="2">
    <source>
        <dbReference type="SAM" id="SignalP"/>
    </source>
</evidence>
<dbReference type="AlphaFoldDB" id="A0A2A2IEY1"/>
<name>A0A2A2IEY1_9BACI</name>
<dbReference type="OrthoDB" id="9806342at2"/>
<evidence type="ECO:0000313" key="4">
    <source>
        <dbReference type="EMBL" id="PAV29866.1"/>
    </source>
</evidence>
<feature type="domain" description="NodB homology" evidence="3">
    <location>
        <begin position="93"/>
        <end position="273"/>
    </location>
</feature>
<dbReference type="Proteomes" id="UP000218887">
    <property type="component" value="Unassembled WGS sequence"/>
</dbReference>
<dbReference type="Pfam" id="PF01522">
    <property type="entry name" value="Polysacc_deac_1"/>
    <property type="match status" value="1"/>
</dbReference>
<proteinExistence type="predicted"/>
<keyword evidence="5" id="KW-1185">Reference proteome</keyword>
<dbReference type="Gene3D" id="3.20.20.370">
    <property type="entry name" value="Glycoside hydrolase/deacetylase"/>
    <property type="match status" value="1"/>
</dbReference>
<feature type="chain" id="PRO_5039289866" evidence="2">
    <location>
        <begin position="18"/>
        <end position="281"/>
    </location>
</feature>
<evidence type="ECO:0000313" key="5">
    <source>
        <dbReference type="Proteomes" id="UP000218887"/>
    </source>
</evidence>
<gene>
    <name evidence="4" type="ORF">CIL05_08275</name>
</gene>
<dbReference type="EMBL" id="NPOA01000005">
    <property type="protein sequence ID" value="PAV29866.1"/>
    <property type="molecule type" value="Genomic_DNA"/>
</dbReference>
<dbReference type="PROSITE" id="PS51257">
    <property type="entry name" value="PROKAR_LIPOPROTEIN"/>
    <property type="match status" value="1"/>
</dbReference>